<protein>
    <recommendedName>
        <fullName evidence="4">Lipoprotein</fullName>
    </recommendedName>
</protein>
<dbReference type="Proteomes" id="UP000333828">
    <property type="component" value="Unassembled WGS sequence"/>
</dbReference>
<dbReference type="AlphaFoldDB" id="A0A5E4V4I4"/>
<reference evidence="2 3" key="1">
    <citation type="submission" date="2019-08" db="EMBL/GenBank/DDBJ databases">
        <authorList>
            <person name="Peeters C."/>
        </authorList>
    </citation>
    <scope>NUCLEOTIDE SEQUENCE [LARGE SCALE GENOMIC DNA]</scope>
    <source>
        <strain evidence="2 3">LMG 31115</strain>
    </source>
</reference>
<name>A0A5E4V4I4_9BURK</name>
<sequence length="133" mass="13744">MSHIFVSKTRTAMFCVAAACFTAPAYADSLDVGAVPIAVSDALLNSTRATNAQRTLAVSNVSGGAASAIAPVNATMTTANNVRLWDEVIPPVPSPKPTQASTSNLPRTVVASAQNNLQKTSLNISATSSRMPR</sequence>
<dbReference type="EMBL" id="CABPSI010000002">
    <property type="protein sequence ID" value="VVE05905.1"/>
    <property type="molecule type" value="Genomic_DNA"/>
</dbReference>
<dbReference type="RefSeq" id="WP_150684150.1">
    <property type="nucleotide sequence ID" value="NZ_CABPSI010000002.1"/>
</dbReference>
<feature type="chain" id="PRO_5023042417" description="Lipoprotein" evidence="1">
    <location>
        <begin position="28"/>
        <end position="133"/>
    </location>
</feature>
<accession>A0A5E4V4I4</accession>
<organism evidence="2 3">
    <name type="scientific">Pandoraea iniqua</name>
    <dbReference type="NCBI Taxonomy" id="2508288"/>
    <lineage>
        <taxon>Bacteria</taxon>
        <taxon>Pseudomonadati</taxon>
        <taxon>Pseudomonadota</taxon>
        <taxon>Betaproteobacteria</taxon>
        <taxon>Burkholderiales</taxon>
        <taxon>Burkholderiaceae</taxon>
        <taxon>Pandoraea</taxon>
    </lineage>
</organism>
<gene>
    <name evidence="2" type="ORF">PIN31115_02366</name>
</gene>
<keyword evidence="1" id="KW-0732">Signal</keyword>
<evidence type="ECO:0000313" key="3">
    <source>
        <dbReference type="Proteomes" id="UP000333828"/>
    </source>
</evidence>
<feature type="signal peptide" evidence="1">
    <location>
        <begin position="1"/>
        <end position="27"/>
    </location>
</feature>
<proteinExistence type="predicted"/>
<evidence type="ECO:0000313" key="2">
    <source>
        <dbReference type="EMBL" id="VVE05905.1"/>
    </source>
</evidence>
<evidence type="ECO:0000256" key="1">
    <source>
        <dbReference type="SAM" id="SignalP"/>
    </source>
</evidence>
<evidence type="ECO:0008006" key="4">
    <source>
        <dbReference type="Google" id="ProtNLM"/>
    </source>
</evidence>
<keyword evidence="3" id="KW-1185">Reference proteome</keyword>